<feature type="transmembrane region" description="Helical" evidence="1">
    <location>
        <begin position="72"/>
        <end position="95"/>
    </location>
</feature>
<keyword evidence="1" id="KW-1133">Transmembrane helix</keyword>
<evidence type="ECO:0000256" key="1">
    <source>
        <dbReference type="SAM" id="Phobius"/>
    </source>
</evidence>
<evidence type="ECO:0000313" key="3">
    <source>
        <dbReference type="Proteomes" id="UP000650466"/>
    </source>
</evidence>
<keyword evidence="1" id="KW-0812">Transmembrane</keyword>
<dbReference type="EMBL" id="JACVVD010000010">
    <property type="protein sequence ID" value="MBD0383265.1"/>
    <property type="molecule type" value="Genomic_DNA"/>
</dbReference>
<name>A0A926KSP0_9BACL</name>
<keyword evidence="1" id="KW-0472">Membrane</keyword>
<proteinExistence type="predicted"/>
<comment type="caution">
    <text evidence="2">The sequence shown here is derived from an EMBL/GenBank/DDBJ whole genome shotgun (WGS) entry which is preliminary data.</text>
</comment>
<dbReference type="RefSeq" id="WP_188177046.1">
    <property type="nucleotide sequence ID" value="NZ_JACVVD010000010.1"/>
</dbReference>
<feature type="transmembrane region" description="Helical" evidence="1">
    <location>
        <begin position="7"/>
        <end position="30"/>
    </location>
</feature>
<feature type="transmembrane region" description="Helical" evidence="1">
    <location>
        <begin position="148"/>
        <end position="177"/>
    </location>
</feature>
<dbReference type="Proteomes" id="UP000650466">
    <property type="component" value="Unassembled WGS sequence"/>
</dbReference>
<dbReference type="AlphaFoldDB" id="A0A926KSP0"/>
<sequence>MTKEQGIIGFAKVGSIGALIFMTVPLWRGLMGESMFVTSVDVFAHILLQVGLAGLYLGYADKLGKFGFISTLMTMIGFIFMVFMKMASGFFRPILMEYAPEAMVGQMAPSPLGEIIGATLLYFPLSTVLFGVSVFISKLPRSKLLGAFLIVGPFGFVLQPFGIYVTPVLFAIAFFYLTYSLWSGKKKPYNISAVTSS</sequence>
<accession>A0A926KSP0</accession>
<organism evidence="2 3">
    <name type="scientific">Paenibacillus sedimenti</name>
    <dbReference type="NCBI Taxonomy" id="2770274"/>
    <lineage>
        <taxon>Bacteria</taxon>
        <taxon>Bacillati</taxon>
        <taxon>Bacillota</taxon>
        <taxon>Bacilli</taxon>
        <taxon>Bacillales</taxon>
        <taxon>Paenibacillaceae</taxon>
        <taxon>Paenibacillus</taxon>
    </lineage>
</organism>
<protein>
    <submittedName>
        <fullName evidence="2">Uncharacterized protein</fullName>
    </submittedName>
</protein>
<gene>
    <name evidence="2" type="ORF">ICC18_24480</name>
</gene>
<evidence type="ECO:0000313" key="2">
    <source>
        <dbReference type="EMBL" id="MBD0383265.1"/>
    </source>
</evidence>
<reference evidence="2" key="1">
    <citation type="submission" date="2020-09" db="EMBL/GenBank/DDBJ databases">
        <title>Draft Genome Sequence of Paenibacillus sp. WST5.</title>
        <authorList>
            <person name="Bao Z."/>
        </authorList>
    </citation>
    <scope>NUCLEOTIDE SEQUENCE</scope>
    <source>
        <strain evidence="2">WST5</strain>
    </source>
</reference>
<keyword evidence="3" id="KW-1185">Reference proteome</keyword>
<feature type="transmembrane region" description="Helical" evidence="1">
    <location>
        <begin position="115"/>
        <end position="136"/>
    </location>
</feature>
<feature type="transmembrane region" description="Helical" evidence="1">
    <location>
        <begin position="42"/>
        <end position="60"/>
    </location>
</feature>